<evidence type="ECO:0000313" key="8">
    <source>
        <dbReference type="Proteomes" id="UP000198424"/>
    </source>
</evidence>
<reference evidence="6 8" key="2">
    <citation type="submission" date="2016-11" db="EMBL/GenBank/DDBJ databases">
        <title>Whole genomes of Flavobacteriaceae.</title>
        <authorList>
            <person name="Stine C."/>
            <person name="Li C."/>
            <person name="Tadesse D."/>
        </authorList>
    </citation>
    <scope>NUCLEOTIDE SEQUENCE [LARGE SCALE GENOMIC DNA]</scope>
    <source>
        <strain evidence="6 8">ATCC 29551</strain>
    </source>
</reference>
<accession>A0A085ZTY7</accession>
<evidence type="ECO:0000259" key="4">
    <source>
        <dbReference type="PROSITE" id="PS01124"/>
    </source>
</evidence>
<dbReference type="PANTHER" id="PTHR43280:SF34">
    <property type="entry name" value="ARAC-FAMILY TRANSCRIPTIONAL REGULATOR"/>
    <property type="match status" value="1"/>
</dbReference>
<name>A0A085ZTY7_FLAHY</name>
<dbReference type="InterPro" id="IPR018060">
    <property type="entry name" value="HTH_AraC"/>
</dbReference>
<dbReference type="InterPro" id="IPR014710">
    <property type="entry name" value="RmlC-like_jellyroll"/>
</dbReference>
<dbReference type="GO" id="GO:0043565">
    <property type="term" value="F:sequence-specific DNA binding"/>
    <property type="evidence" value="ECO:0007669"/>
    <property type="project" value="InterPro"/>
</dbReference>
<dbReference type="InterPro" id="IPR018062">
    <property type="entry name" value="HTH_AraC-typ_CS"/>
</dbReference>
<keyword evidence="1" id="KW-0805">Transcription regulation</keyword>
<protein>
    <submittedName>
        <fullName evidence="6">AraC family transcriptional regulator</fullName>
    </submittedName>
    <submittedName>
        <fullName evidence="5">Cupin</fullName>
    </submittedName>
</protein>
<dbReference type="AlphaFoldDB" id="A0A085ZTY7"/>
<dbReference type="PANTHER" id="PTHR43280">
    <property type="entry name" value="ARAC-FAMILY TRANSCRIPTIONAL REGULATOR"/>
    <property type="match status" value="1"/>
</dbReference>
<evidence type="ECO:0000256" key="1">
    <source>
        <dbReference type="ARBA" id="ARBA00023015"/>
    </source>
</evidence>
<dbReference type="SMART" id="SM00342">
    <property type="entry name" value="HTH_ARAC"/>
    <property type="match status" value="1"/>
</dbReference>
<keyword evidence="3" id="KW-0804">Transcription</keyword>
<dbReference type="Pfam" id="PF07883">
    <property type="entry name" value="Cupin_2"/>
    <property type="match status" value="1"/>
</dbReference>
<gene>
    <name evidence="6" type="ORF">B0A62_11190</name>
    <name evidence="5" type="ORF">IW20_24010</name>
</gene>
<dbReference type="EMBL" id="JPRM01000054">
    <property type="protein sequence ID" value="KFF07901.1"/>
    <property type="molecule type" value="Genomic_DNA"/>
</dbReference>
<dbReference type="InterPro" id="IPR009057">
    <property type="entry name" value="Homeodomain-like_sf"/>
</dbReference>
<keyword evidence="2" id="KW-0238">DNA-binding</keyword>
<dbReference type="Pfam" id="PF12833">
    <property type="entry name" value="HTH_18"/>
    <property type="match status" value="1"/>
</dbReference>
<dbReference type="eggNOG" id="COG2207">
    <property type="taxonomic scope" value="Bacteria"/>
</dbReference>
<comment type="caution">
    <text evidence="5">The sequence shown here is derived from an EMBL/GenBank/DDBJ whole genome shotgun (WGS) entry which is preliminary data.</text>
</comment>
<dbReference type="eggNOG" id="COG1917">
    <property type="taxonomic scope" value="Bacteria"/>
</dbReference>
<dbReference type="SUPFAM" id="SSF46689">
    <property type="entry name" value="Homeodomain-like"/>
    <property type="match status" value="2"/>
</dbReference>
<dbReference type="Gene3D" id="2.60.120.10">
    <property type="entry name" value="Jelly Rolls"/>
    <property type="match status" value="1"/>
</dbReference>
<dbReference type="SUPFAM" id="SSF51182">
    <property type="entry name" value="RmlC-like cupins"/>
    <property type="match status" value="1"/>
</dbReference>
<dbReference type="STRING" id="991.IW20_24010"/>
<evidence type="ECO:0000313" key="5">
    <source>
        <dbReference type="EMBL" id="KFF07901.1"/>
    </source>
</evidence>
<dbReference type="InterPro" id="IPR011051">
    <property type="entry name" value="RmlC_Cupin_sf"/>
</dbReference>
<sequence length="288" mass="33710">MKVFPFKIPKTKEDSLIYQEDVEFVFYDKLHQHEEIQISYIENGEGTIFVGDTISPYQKGDVVVIGSNLPHVFRSENNTNELSVMLTLFFTANSFGKDFFMLPALKDIQPFWENSKNGFVVNNPSNKVVKSFKKIKKVNEFDRFILFLEITKKLSQENKTPLSSYIYDKKITDNEGKRMQTVFEYVMTNFQKNITLEEIAALSNMTKNAFCKYFKVRTNKTFFQFLIEIRIERAGKLLSRSQELSVLEVSELCGFNNISNFNRKFKEIKGISPLAYRKSQMLKWKEKS</sequence>
<dbReference type="PROSITE" id="PS01124">
    <property type="entry name" value="HTH_ARAC_FAMILY_2"/>
    <property type="match status" value="1"/>
</dbReference>
<dbReference type="GO" id="GO:0003700">
    <property type="term" value="F:DNA-binding transcription factor activity"/>
    <property type="evidence" value="ECO:0007669"/>
    <property type="project" value="InterPro"/>
</dbReference>
<proteinExistence type="predicted"/>
<organism evidence="5 7">
    <name type="scientific">Flavobacterium hydatis</name>
    <name type="common">Cytophaga aquatilis</name>
    <dbReference type="NCBI Taxonomy" id="991"/>
    <lineage>
        <taxon>Bacteria</taxon>
        <taxon>Pseudomonadati</taxon>
        <taxon>Bacteroidota</taxon>
        <taxon>Flavobacteriia</taxon>
        <taxon>Flavobacteriales</taxon>
        <taxon>Flavobacteriaceae</taxon>
        <taxon>Flavobacterium</taxon>
    </lineage>
</organism>
<dbReference type="OrthoDB" id="1410704at2"/>
<evidence type="ECO:0000256" key="2">
    <source>
        <dbReference type="ARBA" id="ARBA00023125"/>
    </source>
</evidence>
<evidence type="ECO:0000256" key="3">
    <source>
        <dbReference type="ARBA" id="ARBA00023163"/>
    </source>
</evidence>
<dbReference type="PROSITE" id="PS00041">
    <property type="entry name" value="HTH_ARAC_FAMILY_1"/>
    <property type="match status" value="1"/>
</dbReference>
<evidence type="ECO:0000313" key="6">
    <source>
        <dbReference type="EMBL" id="OXA94214.1"/>
    </source>
</evidence>
<evidence type="ECO:0000313" key="7">
    <source>
        <dbReference type="Proteomes" id="UP000028712"/>
    </source>
</evidence>
<dbReference type="Proteomes" id="UP000028712">
    <property type="component" value="Unassembled WGS sequence"/>
</dbReference>
<keyword evidence="8" id="KW-1185">Reference proteome</keyword>
<reference evidence="5 7" key="1">
    <citation type="submission" date="2014-07" db="EMBL/GenBank/DDBJ databases">
        <title>Genome of Flavobacterium hydatis DSM 2063.</title>
        <authorList>
            <person name="Pipes S.E."/>
            <person name="Stropko S.J."/>
            <person name="Newman J.D."/>
        </authorList>
    </citation>
    <scope>NUCLEOTIDE SEQUENCE [LARGE SCALE GENOMIC DNA]</scope>
    <source>
        <strain evidence="5 7">DSM 2063</strain>
    </source>
</reference>
<dbReference type="RefSeq" id="WP_035628287.1">
    <property type="nucleotide sequence ID" value="NZ_JBEWQG010000020.1"/>
</dbReference>
<dbReference type="Proteomes" id="UP000198424">
    <property type="component" value="Unassembled WGS sequence"/>
</dbReference>
<dbReference type="EMBL" id="MUGY01000010">
    <property type="protein sequence ID" value="OXA94214.1"/>
    <property type="molecule type" value="Genomic_DNA"/>
</dbReference>
<dbReference type="Gene3D" id="1.10.10.60">
    <property type="entry name" value="Homeodomain-like"/>
    <property type="match status" value="2"/>
</dbReference>
<feature type="domain" description="HTH araC/xylS-type" evidence="4">
    <location>
        <begin position="180"/>
        <end position="279"/>
    </location>
</feature>
<dbReference type="InterPro" id="IPR013096">
    <property type="entry name" value="Cupin_2"/>
</dbReference>